<name>L9XGS9_9EURY</name>
<dbReference type="EMBL" id="AOHZ01000018">
    <property type="protein sequence ID" value="ELY60601.1"/>
    <property type="molecule type" value="Genomic_DNA"/>
</dbReference>
<sequence length="104" mass="11305">MTTVLCRFDREFTSVAHQSHSLVSHRSYPLCFGDGFNTMRGHVLSMMQHATPDAPDAGGERKTAVQCDACQSIFTAEIDGDGAVFLIGMGDQCNCGGTEFHRFA</sequence>
<dbReference type="AlphaFoldDB" id="L9XGS9"/>
<keyword evidence="2" id="KW-1185">Reference proteome</keyword>
<organism evidence="1 2">
    <name type="scientific">Natronolimnohabitans innermongolicus JCM 12255</name>
    <dbReference type="NCBI Taxonomy" id="1227499"/>
    <lineage>
        <taxon>Archaea</taxon>
        <taxon>Methanobacteriati</taxon>
        <taxon>Methanobacteriota</taxon>
        <taxon>Stenosarchaea group</taxon>
        <taxon>Halobacteria</taxon>
        <taxon>Halobacteriales</taxon>
        <taxon>Natrialbaceae</taxon>
        <taxon>Natronolimnohabitans</taxon>
    </lineage>
</organism>
<accession>L9XGS9</accession>
<evidence type="ECO:0000313" key="2">
    <source>
        <dbReference type="Proteomes" id="UP000011602"/>
    </source>
</evidence>
<dbReference type="Proteomes" id="UP000011602">
    <property type="component" value="Unassembled WGS sequence"/>
</dbReference>
<comment type="caution">
    <text evidence="1">The sequence shown here is derived from an EMBL/GenBank/DDBJ whole genome shotgun (WGS) entry which is preliminary data.</text>
</comment>
<gene>
    <name evidence="1" type="ORF">C493_03971</name>
</gene>
<dbReference type="eggNOG" id="arCOG11133">
    <property type="taxonomic scope" value="Archaea"/>
</dbReference>
<protein>
    <submittedName>
        <fullName evidence="1">Uncharacterized protein</fullName>
    </submittedName>
</protein>
<evidence type="ECO:0000313" key="1">
    <source>
        <dbReference type="EMBL" id="ELY60601.1"/>
    </source>
</evidence>
<proteinExistence type="predicted"/>
<dbReference type="STRING" id="1227499.C493_03971"/>
<reference evidence="1 2" key="1">
    <citation type="journal article" date="2014" name="PLoS Genet.">
        <title>Phylogenetically driven sequencing of extremely halophilic archaea reveals strategies for static and dynamic osmo-response.</title>
        <authorList>
            <person name="Becker E.A."/>
            <person name="Seitzer P.M."/>
            <person name="Tritt A."/>
            <person name="Larsen D."/>
            <person name="Krusor M."/>
            <person name="Yao A.I."/>
            <person name="Wu D."/>
            <person name="Madern D."/>
            <person name="Eisen J.A."/>
            <person name="Darling A.E."/>
            <person name="Facciotti M.T."/>
        </authorList>
    </citation>
    <scope>NUCLEOTIDE SEQUENCE [LARGE SCALE GENOMIC DNA]</scope>
    <source>
        <strain evidence="1 2">JCM 12255</strain>
    </source>
</reference>